<gene>
    <name evidence="3" type="ORF">CTEN0397_LOCUS2995</name>
</gene>
<feature type="compositionally biased region" description="Basic and acidic residues" evidence="2">
    <location>
        <begin position="1"/>
        <end position="12"/>
    </location>
</feature>
<feature type="coiled-coil region" evidence="1">
    <location>
        <begin position="148"/>
        <end position="215"/>
    </location>
</feature>
<feature type="region of interest" description="Disordered" evidence="2">
    <location>
        <begin position="71"/>
        <end position="142"/>
    </location>
</feature>
<keyword evidence="1" id="KW-0175">Coiled coil</keyword>
<evidence type="ECO:0000256" key="2">
    <source>
        <dbReference type="SAM" id="MobiDB-lite"/>
    </source>
</evidence>
<dbReference type="AlphaFoldDB" id="A0A7S1CXY9"/>
<proteinExistence type="predicted"/>
<evidence type="ECO:0000313" key="3">
    <source>
        <dbReference type="EMBL" id="CAD8931971.1"/>
    </source>
</evidence>
<dbReference type="EMBL" id="HBFW01004661">
    <property type="protein sequence ID" value="CAD8931971.1"/>
    <property type="molecule type" value="Transcribed_RNA"/>
</dbReference>
<sequence length="221" mass="24979">MVMRNTSKDSSHRSKSSNTHNSSRRRRRSNEKEVVMDADVVAAKSRFFIPGINGRARCLMEDQGDEEYIYQDAKCRPDSRQSSLCSSHDNSNPASEASTLDASSSSSSRRSRTISPVTSLTTTTTTTTSTSMTSTTTTSLVSQKDDNFSNMLQELKTKRREADQARKSALKIKKRFERLVDKQRRGSAAYQSLDAEERNEHLEKFERNMASIRSQLQKFGK</sequence>
<evidence type="ECO:0000256" key="1">
    <source>
        <dbReference type="SAM" id="Coils"/>
    </source>
</evidence>
<feature type="compositionally biased region" description="Polar residues" evidence="2">
    <location>
        <begin position="80"/>
        <end position="93"/>
    </location>
</feature>
<reference evidence="3" key="1">
    <citation type="submission" date="2021-01" db="EMBL/GenBank/DDBJ databases">
        <authorList>
            <person name="Corre E."/>
            <person name="Pelletier E."/>
            <person name="Niang G."/>
            <person name="Scheremetjew M."/>
            <person name="Finn R."/>
            <person name="Kale V."/>
            <person name="Holt S."/>
            <person name="Cochrane G."/>
            <person name="Meng A."/>
            <person name="Brown T."/>
            <person name="Cohen L."/>
        </authorList>
    </citation>
    <scope>NUCLEOTIDE SEQUENCE</scope>
    <source>
        <strain evidence="3">ECT3854</strain>
    </source>
</reference>
<feature type="compositionally biased region" description="Low complexity" evidence="2">
    <location>
        <begin position="94"/>
        <end position="139"/>
    </location>
</feature>
<protein>
    <submittedName>
        <fullName evidence="3">Uncharacterized protein</fullName>
    </submittedName>
</protein>
<name>A0A7S1CXY9_CYCTE</name>
<accession>A0A7S1CXY9</accession>
<organism evidence="3">
    <name type="scientific">Cyclophora tenuis</name>
    <name type="common">Marine diatom</name>
    <dbReference type="NCBI Taxonomy" id="216820"/>
    <lineage>
        <taxon>Eukaryota</taxon>
        <taxon>Sar</taxon>
        <taxon>Stramenopiles</taxon>
        <taxon>Ochrophyta</taxon>
        <taxon>Bacillariophyta</taxon>
        <taxon>Fragilariophyceae</taxon>
        <taxon>Fragilariophycidae</taxon>
        <taxon>Cyclophorales</taxon>
        <taxon>Cyclophoraceae</taxon>
        <taxon>Cyclophora</taxon>
    </lineage>
</organism>
<feature type="region of interest" description="Disordered" evidence="2">
    <location>
        <begin position="1"/>
        <end position="40"/>
    </location>
</feature>